<dbReference type="Gene3D" id="3.40.50.1240">
    <property type="entry name" value="Phosphoglycerate mutase-like"/>
    <property type="match status" value="1"/>
</dbReference>
<dbReference type="SUPFAM" id="SSF53254">
    <property type="entry name" value="Phosphoglycerate mutase-like"/>
    <property type="match status" value="1"/>
</dbReference>
<dbReference type="GO" id="GO:0016791">
    <property type="term" value="F:phosphatase activity"/>
    <property type="evidence" value="ECO:0007669"/>
    <property type="project" value="TreeGrafter"/>
</dbReference>
<name>A0A317FM07_9PROT</name>
<keyword evidence="2" id="KW-1185">Reference proteome</keyword>
<dbReference type="CDD" id="cd07067">
    <property type="entry name" value="HP_PGM_like"/>
    <property type="match status" value="1"/>
</dbReference>
<dbReference type="RefSeq" id="WP_109869247.1">
    <property type="nucleotide sequence ID" value="NZ_QGNA01000001.1"/>
</dbReference>
<evidence type="ECO:0000313" key="1">
    <source>
        <dbReference type="EMBL" id="PWS38626.1"/>
    </source>
</evidence>
<dbReference type="PROSITE" id="PS00175">
    <property type="entry name" value="PG_MUTASE"/>
    <property type="match status" value="1"/>
</dbReference>
<reference evidence="2" key="1">
    <citation type="submission" date="2018-05" db="EMBL/GenBank/DDBJ databases">
        <authorList>
            <person name="Du Z."/>
            <person name="Wang X."/>
        </authorList>
    </citation>
    <scope>NUCLEOTIDE SEQUENCE [LARGE SCALE GENOMIC DNA]</scope>
    <source>
        <strain evidence="2">CQN31</strain>
    </source>
</reference>
<sequence>MILLRHGQSEFNLHFSATRRDPGIKDPKLTELGHQQAEAAAEALAGVQEIRRIIASPYTRALQTAAPLARRLRLPVLVNPIVRERYAFTCDIGSPATALRGEWPDLTLDHLEEVWWPLEEEPAEQVLARAARFRGEMAALEDWAHTVVVSHWGFILSMTGQSVANGQWLPCDPTEPALQEVVWKHH</sequence>
<gene>
    <name evidence="1" type="ORF">DFH01_04965</name>
</gene>
<dbReference type="AlphaFoldDB" id="A0A317FM07"/>
<dbReference type="EMBL" id="QGNA01000001">
    <property type="protein sequence ID" value="PWS38626.1"/>
    <property type="molecule type" value="Genomic_DNA"/>
</dbReference>
<dbReference type="PANTHER" id="PTHR48100">
    <property type="entry name" value="BROAD-SPECIFICITY PHOSPHATASE YOR283W-RELATED"/>
    <property type="match status" value="1"/>
</dbReference>
<proteinExistence type="predicted"/>
<accession>A0A317FM07</accession>
<dbReference type="InterPro" id="IPR001345">
    <property type="entry name" value="PG/BPGM_mutase_AS"/>
</dbReference>
<dbReference type="Proteomes" id="UP000245765">
    <property type="component" value="Unassembled WGS sequence"/>
</dbReference>
<dbReference type="InterPro" id="IPR013078">
    <property type="entry name" value="His_Pase_superF_clade-1"/>
</dbReference>
<dbReference type="SMART" id="SM00855">
    <property type="entry name" value="PGAM"/>
    <property type="match status" value="1"/>
</dbReference>
<evidence type="ECO:0000313" key="2">
    <source>
        <dbReference type="Proteomes" id="UP000245765"/>
    </source>
</evidence>
<dbReference type="PANTHER" id="PTHR48100:SF57">
    <property type="entry name" value="PHOSPHOGLYCERATE MUTASE"/>
    <property type="match status" value="1"/>
</dbReference>
<dbReference type="InterPro" id="IPR029033">
    <property type="entry name" value="His_PPase_superfam"/>
</dbReference>
<dbReference type="OrthoDB" id="9781415at2"/>
<dbReference type="GO" id="GO:0005737">
    <property type="term" value="C:cytoplasm"/>
    <property type="evidence" value="ECO:0007669"/>
    <property type="project" value="TreeGrafter"/>
</dbReference>
<protein>
    <submittedName>
        <fullName evidence="1">Histidine phosphatase family protein</fullName>
    </submittedName>
</protein>
<organism evidence="1 2">
    <name type="scientific">Falsiroseomonas bella</name>
    <dbReference type="NCBI Taxonomy" id="2184016"/>
    <lineage>
        <taxon>Bacteria</taxon>
        <taxon>Pseudomonadati</taxon>
        <taxon>Pseudomonadota</taxon>
        <taxon>Alphaproteobacteria</taxon>
        <taxon>Acetobacterales</taxon>
        <taxon>Roseomonadaceae</taxon>
        <taxon>Falsiroseomonas</taxon>
    </lineage>
</organism>
<dbReference type="Pfam" id="PF00300">
    <property type="entry name" value="His_Phos_1"/>
    <property type="match status" value="1"/>
</dbReference>
<comment type="caution">
    <text evidence="1">The sequence shown here is derived from an EMBL/GenBank/DDBJ whole genome shotgun (WGS) entry which is preliminary data.</text>
</comment>
<dbReference type="InterPro" id="IPR050275">
    <property type="entry name" value="PGM_Phosphatase"/>
</dbReference>